<gene>
    <name evidence="2" type="ORF">C7446_0877</name>
</gene>
<organism evidence="2 3">
    <name type="scientific">Kushneria sinocarnis</name>
    <dbReference type="NCBI Taxonomy" id="595502"/>
    <lineage>
        <taxon>Bacteria</taxon>
        <taxon>Pseudomonadati</taxon>
        <taxon>Pseudomonadota</taxon>
        <taxon>Gammaproteobacteria</taxon>
        <taxon>Oceanospirillales</taxon>
        <taxon>Halomonadaceae</taxon>
        <taxon>Kushneria</taxon>
    </lineage>
</organism>
<dbReference type="AlphaFoldDB" id="A0A420WZT3"/>
<reference evidence="2 3" key="1">
    <citation type="submission" date="2018-10" db="EMBL/GenBank/DDBJ databases">
        <title>Genomic Encyclopedia of Type Strains, Phase IV (KMG-IV): sequencing the most valuable type-strain genomes for metagenomic binning, comparative biology and taxonomic classification.</title>
        <authorList>
            <person name="Goeker M."/>
        </authorList>
    </citation>
    <scope>NUCLEOTIDE SEQUENCE [LARGE SCALE GENOMIC DNA]</scope>
    <source>
        <strain evidence="2 3">DSM 23229</strain>
    </source>
</reference>
<proteinExistence type="predicted"/>
<evidence type="ECO:0000259" key="1">
    <source>
        <dbReference type="Pfam" id="PF23296"/>
    </source>
</evidence>
<accession>A0A420WZT3</accession>
<evidence type="ECO:0000313" key="3">
    <source>
        <dbReference type="Proteomes" id="UP000281975"/>
    </source>
</evidence>
<dbReference type="Proteomes" id="UP000281975">
    <property type="component" value="Unassembled WGS sequence"/>
</dbReference>
<comment type="caution">
    <text evidence="2">The sequence shown here is derived from an EMBL/GenBank/DDBJ whole genome shotgun (WGS) entry which is preliminary data.</text>
</comment>
<dbReference type="InterPro" id="IPR055507">
    <property type="entry name" value="DUF7079"/>
</dbReference>
<dbReference type="RefSeq" id="WP_121171605.1">
    <property type="nucleotide sequence ID" value="NZ_RBIN01000002.1"/>
</dbReference>
<dbReference type="OrthoDB" id="6903108at2"/>
<feature type="domain" description="DUF7079" evidence="1">
    <location>
        <begin position="10"/>
        <end position="118"/>
    </location>
</feature>
<protein>
    <recommendedName>
        <fullName evidence="1">DUF7079 domain-containing protein</fullName>
    </recommendedName>
</protein>
<keyword evidence="3" id="KW-1185">Reference proteome</keyword>
<evidence type="ECO:0000313" key="2">
    <source>
        <dbReference type="EMBL" id="RKR06878.1"/>
    </source>
</evidence>
<sequence>MTEAQALLDHRRHLWMVLAPLWLDREPGERDYQRMIAEIERLELDFRSLERIYRLELAPVLARHQVSMVGGWRHFEEEPLLHALMRHALRLTPWRRRLWWLMSGLTTAMTRHRWHHLIRQLMSHRRTGQHPPE</sequence>
<dbReference type="Pfam" id="PF23296">
    <property type="entry name" value="DUF7079"/>
    <property type="match status" value="1"/>
</dbReference>
<dbReference type="EMBL" id="RBIN01000002">
    <property type="protein sequence ID" value="RKR06878.1"/>
    <property type="molecule type" value="Genomic_DNA"/>
</dbReference>
<name>A0A420WZT3_9GAMM</name>